<dbReference type="InterPro" id="IPR037045">
    <property type="entry name" value="S8pro/Inhibitor_I9_sf"/>
</dbReference>
<dbReference type="Gene3D" id="3.40.50.200">
    <property type="entry name" value="Peptidase S8/S53 domain"/>
    <property type="match status" value="1"/>
</dbReference>
<dbReference type="Gene3D" id="3.50.30.30">
    <property type="match status" value="1"/>
</dbReference>
<dbReference type="InterPro" id="IPR000209">
    <property type="entry name" value="Peptidase_S8/S53_dom"/>
</dbReference>
<keyword evidence="2 7" id="KW-0645">Protease</keyword>
<evidence type="ECO:0000256" key="2">
    <source>
        <dbReference type="ARBA" id="ARBA00022670"/>
    </source>
</evidence>
<evidence type="ECO:0000313" key="12">
    <source>
        <dbReference type="EMBL" id="PUZ45312.1"/>
    </source>
</evidence>
<evidence type="ECO:0000259" key="10">
    <source>
        <dbReference type="Pfam" id="PF05922"/>
    </source>
</evidence>
<feature type="signal peptide" evidence="8">
    <location>
        <begin position="1"/>
        <end position="33"/>
    </location>
</feature>
<feature type="active site" description="Charge relay system" evidence="6 7">
    <location>
        <position position="541"/>
    </location>
</feature>
<dbReference type="CDD" id="cd04852">
    <property type="entry name" value="Peptidases_S8_3"/>
    <property type="match status" value="1"/>
</dbReference>
<dbReference type="InterPro" id="IPR036852">
    <property type="entry name" value="Peptidase_S8/S53_dom_sf"/>
</dbReference>
<dbReference type="GO" id="GO:0004252">
    <property type="term" value="F:serine-type endopeptidase activity"/>
    <property type="evidence" value="ECO:0007669"/>
    <property type="project" value="UniProtKB-UniRule"/>
</dbReference>
<dbReference type="InterPro" id="IPR045051">
    <property type="entry name" value="SBT"/>
</dbReference>
<dbReference type="PROSITE" id="PS00138">
    <property type="entry name" value="SUBTILASE_SER"/>
    <property type="match status" value="1"/>
</dbReference>
<dbReference type="InterPro" id="IPR010259">
    <property type="entry name" value="S8pro/Inhibitor_I9"/>
</dbReference>
<dbReference type="Proteomes" id="UP000244336">
    <property type="component" value="Chromosome 8"/>
</dbReference>
<dbReference type="GO" id="GO:0006508">
    <property type="term" value="P:proteolysis"/>
    <property type="evidence" value="ECO:0007669"/>
    <property type="project" value="UniProtKB-KW"/>
</dbReference>
<evidence type="ECO:0000259" key="9">
    <source>
        <dbReference type="Pfam" id="PF00082"/>
    </source>
</evidence>
<feature type="domain" description="Inhibitor I9" evidence="10">
    <location>
        <begin position="37"/>
        <end position="115"/>
    </location>
</feature>
<comment type="similarity">
    <text evidence="1 7">Belongs to the peptidase S8 family.</text>
</comment>
<keyword evidence="4 7" id="KW-0378">Hydrolase</keyword>
<feature type="domain" description="Peptidase S8/S53" evidence="9">
    <location>
        <begin position="141"/>
        <end position="577"/>
    </location>
</feature>
<dbReference type="Pfam" id="PF05922">
    <property type="entry name" value="Inhibitor_I9"/>
    <property type="match status" value="1"/>
</dbReference>
<gene>
    <name evidence="12" type="ORF">GQ55_8G212500</name>
</gene>
<dbReference type="Pfam" id="PF00082">
    <property type="entry name" value="Peptidase_S8"/>
    <property type="match status" value="1"/>
</dbReference>
<dbReference type="Gramene" id="PUZ45312">
    <property type="protein sequence ID" value="PUZ45312"/>
    <property type="gene ID" value="GQ55_8G212500"/>
</dbReference>
<dbReference type="Gene3D" id="3.30.70.80">
    <property type="entry name" value="Peptidase S8 propeptide/proteinase inhibitor I9"/>
    <property type="match status" value="1"/>
</dbReference>
<evidence type="ECO:0000256" key="4">
    <source>
        <dbReference type="ARBA" id="ARBA00022801"/>
    </source>
</evidence>
<dbReference type="FunFam" id="3.40.50.200:FF:000006">
    <property type="entry name" value="Subtilisin-like protease SBT1.5"/>
    <property type="match status" value="1"/>
</dbReference>
<evidence type="ECO:0000256" key="8">
    <source>
        <dbReference type="SAM" id="SignalP"/>
    </source>
</evidence>
<keyword evidence="13" id="KW-1185">Reference proteome</keyword>
<evidence type="ECO:0000256" key="5">
    <source>
        <dbReference type="ARBA" id="ARBA00022825"/>
    </source>
</evidence>
<sequence length="755" mass="80222">MTHRNRRMDMRPASCSSTLLLVLALLLPFCANAASNVYIVYMGEKKHDDPAMVTASHHDTLASILGSKDEALKSIVYSYKHGFSGFAAKLTNSQVEELKKHPGVISVKLNTYHEVHTTRSWDFLGLNYNQPSGLLHKANYGEDVIVGIVDTGIWPESRSFDDSGYGPVPKRWKGVCQAGDASFNATSCNRKIIGARWYAKDVNLTALSSREHMSPRDANGHGTHAASTAAGVPVRGASRGGLGAGVARGGAPRARLAVYKACWSDDLGVGSCSDAGVLKAMDDAVGDGVDVLSLSLGGLTESHGSLHLVARGVTVVFSAGNWGPVPGTVLNAYPWVISVAAGTMDRSFPTEISLGNGEKLVGQSAYHDDVPAVSSNDFHSLVYAASCDQKALTEVNVTGKVAVCFSPLEAAASPPSNAVITAIAGLYVAKAKGMIFAQYNANQMDTVQLVCEGDLVCVLVDYHLAYRVIAGYIDQASSPVVKISPAKSVVGDWVLSPRVAVFSGRGPSVAFPAVLKPDIVAPGVSILAAKGDSYQFMSGTSMACPHVSAVAALIKSVHPGWSPAMIKSAIVTTASVTDRFGMPIQAEGVPRKVADPFDFGGGHINPERAIDPGLVYDINPKEYTKFFNCTLSPDQDCTQDIGKLYLLNLPSIAVPDLKDSITVWRTVTNVGPVKATYQAIVEAPAGVTMSVDPSVITFKKGGRQAKTFKVTFKARQRVQGGYTFGSLTWLDDRTHSVRIPIAVRTVIQEFIADAF</sequence>
<dbReference type="Gene3D" id="2.60.40.2310">
    <property type="match status" value="1"/>
</dbReference>
<feature type="domain" description="Subtilisin-like protease fibronectin type-III" evidence="11">
    <location>
        <begin position="647"/>
        <end position="743"/>
    </location>
</feature>
<evidence type="ECO:0000256" key="6">
    <source>
        <dbReference type="PIRSR" id="PIRSR615500-1"/>
    </source>
</evidence>
<dbReference type="InterPro" id="IPR015500">
    <property type="entry name" value="Peptidase_S8_subtilisin-rel"/>
</dbReference>
<evidence type="ECO:0000313" key="13">
    <source>
        <dbReference type="Proteomes" id="UP000244336"/>
    </source>
</evidence>
<reference evidence="12 13" key="1">
    <citation type="submission" date="2018-04" db="EMBL/GenBank/DDBJ databases">
        <title>WGS assembly of Panicum hallii var. hallii HAL2.</title>
        <authorList>
            <person name="Lovell J."/>
            <person name="Jenkins J."/>
            <person name="Lowry D."/>
            <person name="Mamidi S."/>
            <person name="Sreedasyam A."/>
            <person name="Weng X."/>
            <person name="Barry K."/>
            <person name="Bonette J."/>
            <person name="Campitelli B."/>
            <person name="Daum C."/>
            <person name="Gordon S."/>
            <person name="Gould B."/>
            <person name="Lipzen A."/>
            <person name="MacQueen A."/>
            <person name="Palacio-Mejia J."/>
            <person name="Plott C."/>
            <person name="Shakirov E."/>
            <person name="Shu S."/>
            <person name="Yoshinaga Y."/>
            <person name="Zane M."/>
            <person name="Rokhsar D."/>
            <person name="Grimwood J."/>
            <person name="Schmutz J."/>
            <person name="Juenger T."/>
        </authorList>
    </citation>
    <scope>NUCLEOTIDE SEQUENCE [LARGE SCALE GENOMIC DNA]</scope>
    <source>
        <strain evidence="13">cv. HAL2</strain>
    </source>
</reference>
<dbReference type="OrthoDB" id="206201at2759"/>
<protein>
    <submittedName>
        <fullName evidence="12">Uncharacterized protein</fullName>
    </submittedName>
</protein>
<dbReference type="PANTHER" id="PTHR10795">
    <property type="entry name" value="PROPROTEIN CONVERTASE SUBTILISIN/KEXIN"/>
    <property type="match status" value="1"/>
</dbReference>
<dbReference type="FunFam" id="3.30.70.80:FF:000002">
    <property type="entry name" value="Subtilisin-like protease SBT5.3"/>
    <property type="match status" value="1"/>
</dbReference>
<feature type="chain" id="PRO_5015779431" evidence="8">
    <location>
        <begin position="34"/>
        <end position="755"/>
    </location>
</feature>
<evidence type="ECO:0000256" key="7">
    <source>
        <dbReference type="PROSITE-ProRule" id="PRU01240"/>
    </source>
</evidence>
<evidence type="ECO:0000256" key="3">
    <source>
        <dbReference type="ARBA" id="ARBA00022729"/>
    </source>
</evidence>
<keyword evidence="3 8" id="KW-0732">Signal</keyword>
<dbReference type="InterPro" id="IPR041469">
    <property type="entry name" value="Subtilisin-like_FN3"/>
</dbReference>
<dbReference type="SUPFAM" id="SSF52743">
    <property type="entry name" value="Subtilisin-like"/>
    <property type="match status" value="1"/>
</dbReference>
<evidence type="ECO:0000259" key="11">
    <source>
        <dbReference type="Pfam" id="PF17766"/>
    </source>
</evidence>
<dbReference type="PROSITE" id="PS51892">
    <property type="entry name" value="SUBTILASE"/>
    <property type="match status" value="1"/>
</dbReference>
<dbReference type="AlphaFoldDB" id="A0A2T7CPR3"/>
<dbReference type="PRINTS" id="PR00723">
    <property type="entry name" value="SUBTILISIN"/>
</dbReference>
<accession>A0A2T7CPR3</accession>
<feature type="active site" description="Charge relay system" evidence="6 7">
    <location>
        <position position="150"/>
    </location>
</feature>
<keyword evidence="5 7" id="KW-0720">Serine protease</keyword>
<dbReference type="Pfam" id="PF17766">
    <property type="entry name" value="fn3_6"/>
    <property type="match status" value="1"/>
</dbReference>
<dbReference type="InterPro" id="IPR034197">
    <property type="entry name" value="Peptidases_S8_3"/>
</dbReference>
<feature type="active site" description="Charge relay system" evidence="6 7">
    <location>
        <position position="221"/>
    </location>
</feature>
<name>A0A2T7CPR3_9POAL</name>
<dbReference type="CDD" id="cd02120">
    <property type="entry name" value="PA_subtilisin_like"/>
    <property type="match status" value="1"/>
</dbReference>
<dbReference type="EMBL" id="CM009756">
    <property type="protein sequence ID" value="PUZ45312.1"/>
    <property type="molecule type" value="Genomic_DNA"/>
</dbReference>
<proteinExistence type="inferred from homology"/>
<organism evidence="12 13">
    <name type="scientific">Panicum hallii var. hallii</name>
    <dbReference type="NCBI Taxonomy" id="1504633"/>
    <lineage>
        <taxon>Eukaryota</taxon>
        <taxon>Viridiplantae</taxon>
        <taxon>Streptophyta</taxon>
        <taxon>Embryophyta</taxon>
        <taxon>Tracheophyta</taxon>
        <taxon>Spermatophyta</taxon>
        <taxon>Magnoliopsida</taxon>
        <taxon>Liliopsida</taxon>
        <taxon>Poales</taxon>
        <taxon>Poaceae</taxon>
        <taxon>PACMAD clade</taxon>
        <taxon>Panicoideae</taxon>
        <taxon>Panicodae</taxon>
        <taxon>Paniceae</taxon>
        <taxon>Panicinae</taxon>
        <taxon>Panicum</taxon>
        <taxon>Panicum sect. Panicum</taxon>
    </lineage>
</organism>
<dbReference type="SUPFAM" id="SSF54897">
    <property type="entry name" value="Protease propeptides/inhibitors"/>
    <property type="match status" value="1"/>
</dbReference>
<dbReference type="InterPro" id="IPR023828">
    <property type="entry name" value="Peptidase_S8_Ser-AS"/>
</dbReference>
<evidence type="ECO:0000256" key="1">
    <source>
        <dbReference type="ARBA" id="ARBA00011073"/>
    </source>
</evidence>